<keyword evidence="3" id="KW-0547">Nucleotide-binding</keyword>
<dbReference type="GO" id="GO:0016787">
    <property type="term" value="F:hydrolase activity"/>
    <property type="evidence" value="ECO:0007669"/>
    <property type="project" value="UniProtKB-KW"/>
</dbReference>
<dbReference type="Pfam" id="PF21408">
    <property type="entry name" value="MTR4-like_stalk"/>
    <property type="match status" value="1"/>
</dbReference>
<dbReference type="GO" id="GO:0070478">
    <property type="term" value="P:nuclear-transcribed mRNA catabolic process, 3'-5' exonucleolytic nonsense-mediated decay"/>
    <property type="evidence" value="ECO:0007669"/>
    <property type="project" value="TreeGrafter"/>
</dbReference>
<name>A0A7R8UPR6_HERIL</name>
<dbReference type="PANTHER" id="PTHR12131:SF1">
    <property type="entry name" value="ATP-DEPENDENT RNA HELICASE SUPV3L1, MITOCHONDRIAL-RELATED"/>
    <property type="match status" value="1"/>
</dbReference>
<dbReference type="SMART" id="SM00490">
    <property type="entry name" value="HELICc"/>
    <property type="match status" value="1"/>
</dbReference>
<dbReference type="SMART" id="SM00487">
    <property type="entry name" value="DEXDc"/>
    <property type="match status" value="1"/>
</dbReference>
<keyword evidence="4" id="KW-0378">Hydrolase</keyword>
<evidence type="ECO:0000313" key="11">
    <source>
        <dbReference type="EMBL" id="CAD7084756.1"/>
    </source>
</evidence>
<dbReference type="FunCoup" id="A0A7R8UPR6">
    <property type="interactions" value="1578"/>
</dbReference>
<dbReference type="FunFam" id="3.40.50.300:FF:000354">
    <property type="entry name" value="ATP-dependent RNA helicase SKI2"/>
    <property type="match status" value="1"/>
</dbReference>
<feature type="domain" description="Helicase ATP-binding" evidence="9">
    <location>
        <begin position="271"/>
        <end position="427"/>
    </location>
</feature>
<dbReference type="Pfam" id="PF00271">
    <property type="entry name" value="Helicase_C"/>
    <property type="match status" value="1"/>
</dbReference>
<dbReference type="InterPro" id="IPR001650">
    <property type="entry name" value="Helicase_C-like"/>
</dbReference>
<dbReference type="AlphaFoldDB" id="A0A7R8UPR6"/>
<dbReference type="CDD" id="cd18795">
    <property type="entry name" value="SF2_C_Ski2"/>
    <property type="match status" value="1"/>
</dbReference>
<keyword evidence="12" id="KW-1185">Reference proteome</keyword>
<gene>
    <name evidence="11" type="ORF">HERILL_LOCUS7634</name>
</gene>
<organism evidence="11 12">
    <name type="scientific">Hermetia illucens</name>
    <name type="common">Black soldier fly</name>
    <dbReference type="NCBI Taxonomy" id="343691"/>
    <lineage>
        <taxon>Eukaryota</taxon>
        <taxon>Metazoa</taxon>
        <taxon>Ecdysozoa</taxon>
        <taxon>Arthropoda</taxon>
        <taxon>Hexapoda</taxon>
        <taxon>Insecta</taxon>
        <taxon>Pterygota</taxon>
        <taxon>Neoptera</taxon>
        <taxon>Endopterygota</taxon>
        <taxon>Diptera</taxon>
        <taxon>Brachycera</taxon>
        <taxon>Stratiomyomorpha</taxon>
        <taxon>Stratiomyidae</taxon>
        <taxon>Hermetiinae</taxon>
        <taxon>Hermetia</taxon>
    </lineage>
</organism>
<evidence type="ECO:0000256" key="8">
    <source>
        <dbReference type="ARBA" id="ARBA00047984"/>
    </source>
</evidence>
<dbReference type="GO" id="GO:0055087">
    <property type="term" value="C:Ski complex"/>
    <property type="evidence" value="ECO:0007669"/>
    <property type="project" value="TreeGrafter"/>
</dbReference>
<dbReference type="FunFam" id="1.10.3380.30:FF:000001">
    <property type="entry name" value="Ski2 ATP-dependent RNA helicase"/>
    <property type="match status" value="1"/>
</dbReference>
<dbReference type="FunFam" id="3.40.50.300:FF:000447">
    <property type="entry name" value="helicase SKI2W isoform X2"/>
    <property type="match status" value="1"/>
</dbReference>
<dbReference type="PROSITE" id="PS51194">
    <property type="entry name" value="HELICASE_CTER"/>
    <property type="match status" value="1"/>
</dbReference>
<dbReference type="Pfam" id="PF17911">
    <property type="entry name" value="Ski2_N"/>
    <property type="match status" value="1"/>
</dbReference>
<dbReference type="Gene3D" id="3.40.50.300">
    <property type="entry name" value="P-loop containing nucleotide triphosphate hydrolases"/>
    <property type="match status" value="2"/>
</dbReference>
<evidence type="ECO:0000313" key="12">
    <source>
        <dbReference type="Proteomes" id="UP000594454"/>
    </source>
</evidence>
<dbReference type="PIRSF" id="PIRSF005198">
    <property type="entry name" value="Antiviral_helicase_SKI2"/>
    <property type="match status" value="1"/>
</dbReference>
<evidence type="ECO:0008006" key="13">
    <source>
        <dbReference type="Google" id="ProtNLM"/>
    </source>
</evidence>
<keyword evidence="2" id="KW-0963">Cytoplasm</keyword>
<dbReference type="InterPro" id="IPR027417">
    <property type="entry name" value="P-loop_NTPase"/>
</dbReference>
<dbReference type="InterPro" id="IPR014001">
    <property type="entry name" value="Helicase_ATP-bd"/>
</dbReference>
<dbReference type="Pfam" id="PF08148">
    <property type="entry name" value="DSHCT"/>
    <property type="match status" value="1"/>
</dbReference>
<keyword evidence="6" id="KW-0067">ATP-binding</keyword>
<evidence type="ECO:0000256" key="5">
    <source>
        <dbReference type="ARBA" id="ARBA00022806"/>
    </source>
</evidence>
<evidence type="ECO:0000259" key="9">
    <source>
        <dbReference type="PROSITE" id="PS51192"/>
    </source>
</evidence>
<comment type="subcellular location">
    <subcellularLocation>
        <location evidence="1">Cytoplasm</location>
    </subcellularLocation>
</comment>
<dbReference type="OMA" id="DHVNIIM"/>
<dbReference type="GO" id="GO:0003724">
    <property type="term" value="F:RNA helicase activity"/>
    <property type="evidence" value="ECO:0007669"/>
    <property type="project" value="UniProtKB-EC"/>
</dbReference>
<sequence>MPPQILSKPEDVLRNYILYPDLDIHDPQPEVLFRTPDETNLYHLPSCPASTTLIPQREYVTGKIVDFVEVPVPDAGCDARNSMSLRRAPGPIEEATRGSVMNFPFWPGGFEEPEKNIESLEIDNFDFENDLLSIAPGFTSGLQFESGKGKAATAEEIEKSKQDTVNLLDVLQQGNSEIDDWLKSTKPQDEEKKEDATPLITEIEKISDDMIIAPDVQPILNISNTENIKIRSLEWAEMIDITHPVTDFYQKIPNPAMTYPFELDVFQKQAILLLEERKHVFVAAHTSAGKTVVAEYAIALSQNHMTKTIYTSPIKALSNQKYRDFKEKFKDVGLITGDLQIEPTASCLIMTTEILRSMLYCGSDSTRDLEYVIFDEVHYINNADRGHVWEEVLILLPEHVNIIMLSATVPNTLEFANWVGHTKKRKVYVISTLKRPVPLMHHLYTGCGGKSKNDIFVIVNEKGEFLTENYRMAVAKKEANAKGGNKGPPNPKQDQTLWVGLVDYLKRNDKLPVVAFTLSRNRCDRNAIALQSCDLNTGKEKSLVRSFFQQCLQKLKPPDRILPQVTSMQSSLERGIGIHHSGILPILKEIVEMLFQRGLVKLLFATETFAMGVNMPARTVIFDSHIKFDGNEQRMLEPAEYIQMAGRAGRRGHDANGTVILLCKNKIPSDIELRSLILGRPMRLESRFLLTYAMILTCLRFENVTVEDIMSHSFKEFPTKQKLPETEKQLKLTQEKISTLKELDVRLQPLCTFYDVAVEYRKEMDQIMKLLISQPKIAKELKIGRVLIISQSHHYNKLAILLSVVAQYGKEIAFKVLVLDHENETSAEEKAFTLDQKESQSSVNFLDRGELWHKMISLTPQYKHFHPEGIGGHAVLKIGPTDIVEITKKDIKVDADLILKNWDMRQIPRFKDSPPGPSVVKAVTDLHNLNNSYIADPNSLQFVNMTQEINILGSDGTNIDVLETISSLKRLLKDVVPYTNIANFEHEFAVVFDRKNLENKLADLQFTISKKSLQLYPDYCNKLQVLRALNYIDDQNEVTIKGNVACGMGQNELIITELVLCNIFTDLDTAEIAALLSSLVFQAKTNVTPALTDRLKEGMEKIIEVDDEITKQEKIYKVTSTEAKTRLNFGLVEVVYEWARNKPFAEIMELTDVQEGIIVRCIQQLDETLRDVKTAATRIGNPALQSKMEEASNTIKRDIVFTASLYTTL</sequence>
<dbReference type="Pfam" id="PF00270">
    <property type="entry name" value="DEAD"/>
    <property type="match status" value="1"/>
</dbReference>
<protein>
    <recommendedName>
        <fullName evidence="13">Helicase SKI2W</fullName>
    </recommendedName>
</protein>
<dbReference type="PANTHER" id="PTHR12131">
    <property type="entry name" value="ATP-DEPENDENT RNA AND DNA HELICASE"/>
    <property type="match status" value="1"/>
</dbReference>
<feature type="domain" description="Helicase C-terminal" evidence="10">
    <location>
        <begin position="529"/>
        <end position="688"/>
    </location>
</feature>
<evidence type="ECO:0000256" key="7">
    <source>
        <dbReference type="ARBA" id="ARBA00022884"/>
    </source>
</evidence>
<dbReference type="GO" id="GO:0003723">
    <property type="term" value="F:RNA binding"/>
    <property type="evidence" value="ECO:0007669"/>
    <property type="project" value="UniProtKB-KW"/>
</dbReference>
<dbReference type="InterPro" id="IPR016438">
    <property type="entry name" value="SKI2-like"/>
</dbReference>
<dbReference type="Gene3D" id="1.10.3380.30">
    <property type="match status" value="1"/>
</dbReference>
<dbReference type="InterPro" id="IPR012961">
    <property type="entry name" value="Ski2/MTR4_C"/>
</dbReference>
<dbReference type="InterPro" id="IPR025696">
    <property type="entry name" value="Beta-barrel_MTR4"/>
</dbReference>
<evidence type="ECO:0000256" key="6">
    <source>
        <dbReference type="ARBA" id="ARBA00022840"/>
    </source>
</evidence>
<dbReference type="SUPFAM" id="SSF52540">
    <property type="entry name" value="P-loop containing nucleoside triphosphate hydrolases"/>
    <property type="match status" value="1"/>
</dbReference>
<reference evidence="11 12" key="1">
    <citation type="submission" date="2020-11" db="EMBL/GenBank/DDBJ databases">
        <authorList>
            <person name="Wallbank WR R."/>
            <person name="Pardo Diaz C."/>
            <person name="Kozak K."/>
            <person name="Martin S."/>
            <person name="Jiggins C."/>
            <person name="Moest M."/>
            <person name="Warren A I."/>
            <person name="Generalovic N T."/>
            <person name="Byers J.R.P. K."/>
            <person name="Montejo-Kovacevich G."/>
            <person name="Yen C E."/>
        </authorList>
    </citation>
    <scope>NUCLEOTIDE SEQUENCE [LARGE SCALE GENOMIC DNA]</scope>
</reference>
<dbReference type="GO" id="GO:0005524">
    <property type="term" value="F:ATP binding"/>
    <property type="evidence" value="ECO:0007669"/>
    <property type="project" value="UniProtKB-KW"/>
</dbReference>
<dbReference type="SMART" id="SM01142">
    <property type="entry name" value="DSHCT"/>
    <property type="match status" value="1"/>
</dbReference>
<keyword evidence="7" id="KW-0694">RNA-binding</keyword>
<evidence type="ECO:0000256" key="1">
    <source>
        <dbReference type="ARBA" id="ARBA00004496"/>
    </source>
</evidence>
<evidence type="ECO:0000256" key="4">
    <source>
        <dbReference type="ARBA" id="ARBA00022801"/>
    </source>
</evidence>
<evidence type="ECO:0000256" key="2">
    <source>
        <dbReference type="ARBA" id="ARBA00022490"/>
    </source>
</evidence>
<dbReference type="InParanoid" id="A0A7R8UPR6"/>
<proteinExistence type="predicted"/>
<accession>A0A7R8UPR6</accession>
<dbReference type="InterPro" id="IPR048392">
    <property type="entry name" value="MTR4-like_stalk"/>
</dbReference>
<dbReference type="Proteomes" id="UP000594454">
    <property type="component" value="Chromosome 3"/>
</dbReference>
<dbReference type="InterPro" id="IPR050699">
    <property type="entry name" value="RNA-DNA_Helicase"/>
</dbReference>
<dbReference type="PROSITE" id="PS51192">
    <property type="entry name" value="HELICASE_ATP_BIND_1"/>
    <property type="match status" value="1"/>
</dbReference>
<dbReference type="EMBL" id="LR899011">
    <property type="protein sequence ID" value="CAD7084756.1"/>
    <property type="molecule type" value="Genomic_DNA"/>
</dbReference>
<dbReference type="InterPro" id="IPR040801">
    <property type="entry name" value="Ski2_N"/>
</dbReference>
<keyword evidence="5" id="KW-0347">Helicase</keyword>
<evidence type="ECO:0000259" key="10">
    <source>
        <dbReference type="PROSITE" id="PS51194"/>
    </source>
</evidence>
<dbReference type="InterPro" id="IPR011545">
    <property type="entry name" value="DEAD/DEAH_box_helicase_dom"/>
</dbReference>
<comment type="catalytic activity">
    <reaction evidence="8">
        <text>ATP + H2O = ADP + phosphate + H(+)</text>
        <dbReference type="Rhea" id="RHEA:13065"/>
        <dbReference type="ChEBI" id="CHEBI:15377"/>
        <dbReference type="ChEBI" id="CHEBI:15378"/>
        <dbReference type="ChEBI" id="CHEBI:30616"/>
        <dbReference type="ChEBI" id="CHEBI:43474"/>
        <dbReference type="ChEBI" id="CHEBI:456216"/>
        <dbReference type="EC" id="3.6.4.13"/>
    </reaction>
</comment>
<dbReference type="Pfam" id="PF13234">
    <property type="entry name" value="MTR4_beta-barrel"/>
    <property type="match status" value="1"/>
</dbReference>
<evidence type="ECO:0000256" key="3">
    <source>
        <dbReference type="ARBA" id="ARBA00022741"/>
    </source>
</evidence>
<dbReference type="OrthoDB" id="64767at2759"/>